<dbReference type="Proteomes" id="UP000182985">
    <property type="component" value="Unassembled WGS sequence"/>
</dbReference>
<keyword evidence="3" id="KW-1185">Reference proteome</keyword>
<proteinExistence type="predicted"/>
<name>A0A1J6HMG0_9HYPH</name>
<evidence type="ECO:0000313" key="3">
    <source>
        <dbReference type="Proteomes" id="UP000182985"/>
    </source>
</evidence>
<evidence type="ECO:0000256" key="1">
    <source>
        <dbReference type="SAM" id="Phobius"/>
    </source>
</evidence>
<feature type="transmembrane region" description="Helical" evidence="1">
    <location>
        <begin position="42"/>
        <end position="64"/>
    </location>
</feature>
<keyword evidence="1" id="KW-0472">Membrane</keyword>
<reference evidence="2 3" key="1">
    <citation type="submission" date="2016-10" db="EMBL/GenBank/DDBJ databases">
        <title>The Draft Genome Sequence of the Potato Rhizosphere Bacteria Ochrobactrum sp. IPA7.2.</title>
        <authorList>
            <person name="Gogoleva N.E."/>
            <person name="Khlopko Y.A."/>
            <person name="Burygin G.L."/>
            <person name="Plotnikov A.O."/>
        </authorList>
    </citation>
    <scope>NUCLEOTIDE SEQUENCE [LARGE SCALE GENOMIC DNA]</scope>
    <source>
        <strain evidence="2 3">IPA7.2</strain>
    </source>
</reference>
<sequence>MRIVWVVITTVSTITMAAFGLLALVAFSDANNRCPGIQCSDAISAGACFTLIALTGLAITVFGYRSIRALGSQGRDLHMP</sequence>
<evidence type="ECO:0000313" key="2">
    <source>
        <dbReference type="EMBL" id="OIS94173.1"/>
    </source>
</evidence>
<accession>A0A1J6HMG0</accession>
<keyword evidence="1" id="KW-1133">Transmembrane helix</keyword>
<dbReference type="AlphaFoldDB" id="A0A1J6HMG0"/>
<feature type="transmembrane region" description="Helical" evidence="1">
    <location>
        <begin position="5"/>
        <end position="27"/>
    </location>
</feature>
<keyword evidence="1" id="KW-0812">Transmembrane</keyword>
<organism evidence="2 3">
    <name type="scientific">Brucella cytisi</name>
    <dbReference type="NCBI Taxonomy" id="407152"/>
    <lineage>
        <taxon>Bacteria</taxon>
        <taxon>Pseudomonadati</taxon>
        <taxon>Pseudomonadota</taxon>
        <taxon>Alphaproteobacteria</taxon>
        <taxon>Hyphomicrobiales</taxon>
        <taxon>Brucellaceae</taxon>
        <taxon>Brucella/Ochrobactrum group</taxon>
        <taxon>Brucella</taxon>
    </lineage>
</organism>
<gene>
    <name evidence="2" type="ORF">BLA27_06500</name>
</gene>
<dbReference type="EMBL" id="MOEC01000005">
    <property type="protein sequence ID" value="OIS94173.1"/>
    <property type="molecule type" value="Genomic_DNA"/>
</dbReference>
<comment type="caution">
    <text evidence="2">The sequence shown here is derived from an EMBL/GenBank/DDBJ whole genome shotgun (WGS) entry which is preliminary data.</text>
</comment>
<protein>
    <submittedName>
        <fullName evidence="2">Uncharacterized protein</fullName>
    </submittedName>
</protein>